<feature type="transmembrane region" description="Helical" evidence="1">
    <location>
        <begin position="374"/>
        <end position="393"/>
    </location>
</feature>
<protein>
    <recommendedName>
        <fullName evidence="4">SSD domain-containing protein</fullName>
    </recommendedName>
</protein>
<feature type="transmembrane region" description="Helical" evidence="1">
    <location>
        <begin position="399"/>
        <end position="416"/>
    </location>
</feature>
<keyword evidence="1" id="KW-1133">Transmembrane helix</keyword>
<feature type="transmembrane region" description="Helical" evidence="1">
    <location>
        <begin position="345"/>
        <end position="362"/>
    </location>
</feature>
<feature type="transmembrane region" description="Helical" evidence="1">
    <location>
        <begin position="903"/>
        <end position="923"/>
    </location>
</feature>
<dbReference type="PRINTS" id="PR00702">
    <property type="entry name" value="ACRIFLAVINRP"/>
</dbReference>
<dbReference type="Gene3D" id="3.30.2090.10">
    <property type="entry name" value="Multidrug efflux transporter AcrB TolC docking domain, DN and DC subdomains"/>
    <property type="match status" value="2"/>
</dbReference>
<dbReference type="Gene3D" id="3.30.70.1440">
    <property type="entry name" value="Multidrug efflux transporter AcrB pore domain"/>
    <property type="match status" value="1"/>
</dbReference>
<feature type="transmembrane region" description="Helical" evidence="1">
    <location>
        <begin position="929"/>
        <end position="950"/>
    </location>
</feature>
<dbReference type="EMBL" id="MFPS01000008">
    <property type="protein sequence ID" value="OGH58904.1"/>
    <property type="molecule type" value="Genomic_DNA"/>
</dbReference>
<name>A0A1F6LHW6_9BACT</name>
<dbReference type="Pfam" id="PF00873">
    <property type="entry name" value="ACR_tran"/>
    <property type="match status" value="1"/>
</dbReference>
<dbReference type="Gene3D" id="3.30.70.1430">
    <property type="entry name" value="Multidrug efflux transporter AcrB pore domain"/>
    <property type="match status" value="2"/>
</dbReference>
<dbReference type="Gene3D" id="1.20.1640.10">
    <property type="entry name" value="Multidrug efflux transporter AcrB transmembrane domain"/>
    <property type="match status" value="2"/>
</dbReference>
<dbReference type="SUPFAM" id="SSF82866">
    <property type="entry name" value="Multidrug efflux transporter AcrB transmembrane domain"/>
    <property type="match status" value="2"/>
</dbReference>
<dbReference type="Proteomes" id="UP000177067">
    <property type="component" value="Unassembled WGS sequence"/>
</dbReference>
<feature type="transmembrane region" description="Helical" evidence="1">
    <location>
        <begin position="469"/>
        <end position="496"/>
    </location>
</feature>
<keyword evidence="1" id="KW-0812">Transmembrane</keyword>
<dbReference type="PANTHER" id="PTHR32063:SF33">
    <property type="entry name" value="RND SUPERFAMILY EFFLUX PUMP PERMEASE COMPONENT"/>
    <property type="match status" value="1"/>
</dbReference>
<dbReference type="GO" id="GO:0042910">
    <property type="term" value="F:xenobiotic transmembrane transporter activity"/>
    <property type="evidence" value="ECO:0007669"/>
    <property type="project" value="TreeGrafter"/>
</dbReference>
<feature type="transmembrane region" description="Helical" evidence="1">
    <location>
        <begin position="1005"/>
        <end position="1026"/>
    </location>
</feature>
<gene>
    <name evidence="2" type="ORF">A2725_04120</name>
</gene>
<reference evidence="2 3" key="1">
    <citation type="journal article" date="2016" name="Nat. Commun.">
        <title>Thousands of microbial genomes shed light on interconnected biogeochemical processes in an aquifer system.</title>
        <authorList>
            <person name="Anantharaman K."/>
            <person name="Brown C.T."/>
            <person name="Hug L.A."/>
            <person name="Sharon I."/>
            <person name="Castelle C.J."/>
            <person name="Probst A.J."/>
            <person name="Thomas B.C."/>
            <person name="Singh A."/>
            <person name="Wilkins M.J."/>
            <person name="Karaoz U."/>
            <person name="Brodie E.L."/>
            <person name="Williams K.H."/>
            <person name="Hubbard S.S."/>
            <person name="Banfield J.F."/>
        </authorList>
    </citation>
    <scope>NUCLEOTIDE SEQUENCE [LARGE SCALE GENOMIC DNA]</scope>
</reference>
<accession>A0A1F6LHW6</accession>
<keyword evidence="1" id="KW-0472">Membrane</keyword>
<proteinExistence type="predicted"/>
<evidence type="ECO:0000256" key="1">
    <source>
        <dbReference type="SAM" id="Phobius"/>
    </source>
</evidence>
<dbReference type="Gene3D" id="3.30.70.1320">
    <property type="entry name" value="Multidrug efflux transporter AcrB pore domain like"/>
    <property type="match status" value="1"/>
</dbReference>
<feature type="transmembrane region" description="Helical" evidence="1">
    <location>
        <begin position="877"/>
        <end position="896"/>
    </location>
</feature>
<dbReference type="InterPro" id="IPR027463">
    <property type="entry name" value="AcrB_DN_DC_subdom"/>
</dbReference>
<feature type="transmembrane region" description="Helical" evidence="1">
    <location>
        <begin position="437"/>
        <end position="457"/>
    </location>
</feature>
<evidence type="ECO:0008006" key="4">
    <source>
        <dbReference type="Google" id="ProtNLM"/>
    </source>
</evidence>
<dbReference type="SUPFAM" id="SSF82714">
    <property type="entry name" value="Multidrug efflux transporter AcrB TolC docking domain, DN and DC subdomains"/>
    <property type="match status" value="2"/>
</dbReference>
<dbReference type="GO" id="GO:0005886">
    <property type="term" value="C:plasma membrane"/>
    <property type="evidence" value="ECO:0007669"/>
    <property type="project" value="TreeGrafter"/>
</dbReference>
<dbReference type="InterPro" id="IPR001036">
    <property type="entry name" value="Acrflvin-R"/>
</dbReference>
<evidence type="ECO:0000313" key="2">
    <source>
        <dbReference type="EMBL" id="OGH58904.1"/>
    </source>
</evidence>
<feature type="transmembrane region" description="Helical" evidence="1">
    <location>
        <begin position="544"/>
        <end position="561"/>
    </location>
</feature>
<evidence type="ECO:0000313" key="3">
    <source>
        <dbReference type="Proteomes" id="UP000177067"/>
    </source>
</evidence>
<dbReference type="SUPFAM" id="SSF82693">
    <property type="entry name" value="Multidrug efflux transporter AcrB pore domain, PN1, PN2, PC1 and PC2 subdomains"/>
    <property type="match status" value="2"/>
</dbReference>
<comment type="caution">
    <text evidence="2">The sequence shown here is derived from an EMBL/GenBank/DDBJ whole genome shotgun (WGS) entry which is preliminary data.</text>
</comment>
<dbReference type="PANTHER" id="PTHR32063">
    <property type="match status" value="1"/>
</dbReference>
<dbReference type="AlphaFoldDB" id="A0A1F6LHW6"/>
<sequence>MPKDKTFWSFFIDNAKFTILIIIALVGFGIISAVELPKESDPEVNIPIVVISVGFPGAGVEEVEELITNKIENKLSGLTDVDVMRSTSIAGNSSTVIEFDPKADADKLIDEIKEKVDQLKPNLPDDATDPYIAQASTSNQPFLILSLGGPYETAQLKAYAVELENKIEKINGVSDVTVTGGKDREIQVIVDKAKLNTFGLPLSNITYAISSANNDIPIGSIQTAGEEYRLRFAGRLSNAEEISTVPVGVVGGVPVLVRDIAEVRDTFSNPSSYSYLSKAGGKANPAVTLSILKTQGGDITKISDEIIVVANKIVKENFPENITVEPIQDTAEYIREDLGNLTKNGIATVVIVTLLLILFIGWKEALMAGFSIPLAFLMTFIGLLIFGFTINFITLFSLILALGILVDSTIVINQGLNKHRRLGKTSRQSAIDTIKEFQYPLISGTLTTVFAFIPMLLTGGIMGEYIKTIPVTVSLVLVSSLFIALAIVPTLSVIFFKKNDIVNGQVEFSVSKFEKYFQTLRLWYAKQLKNILENKLTRKKIKRILIVAIIFAYALPITGLLKVEMFPASDIDFFTINLEKPFGTPLEETRDSLILLAEDLYDDNRIDNFIIGVGSTMSYDMAGGSNGSHLGYVLINLKKENKEKSYKVVDGYADYFKNFSEGKVSVSQPSSGPPGSAPVEIKIIGEDMYELDRIAHDFENLLGSIDGTRNIGNSVIQTNGQFVVEVDRIRAQQYGVNATQLALELRNAINGTQATEISQAGEDVDVIVKYDLSHGGEMNTTITDISTIEALSIATPTGDIPVSSLAKFSLENSRASIAHENGERIVKVSSQLETNISPLDVISKVKLLMEDKIDIPDEYYISFGGENEDVQESFSDMLRAMILSIILIAGLMVLQFKSFRQSLLIVVTIPFSLVGVFPGLLLMGQSISFPGVIGIVALVGIVVNNAIILIDRINNNVYEGMDIDSAIIDAGVSRIDPIILTTITTVFGILPLAISQPIWASLGYAIIYGLLFSTVITLVVIPMIYARMYRVSKQNNE</sequence>
<organism evidence="2 3">
    <name type="scientific">Candidatus Magasanikbacteria bacterium RIFCSPHIGHO2_01_FULL_33_34</name>
    <dbReference type="NCBI Taxonomy" id="1798671"/>
    <lineage>
        <taxon>Bacteria</taxon>
        <taxon>Candidatus Magasanikiibacteriota</taxon>
    </lineage>
</organism>
<feature type="transmembrane region" description="Helical" evidence="1">
    <location>
        <begin position="978"/>
        <end position="999"/>
    </location>
</feature>